<dbReference type="RefSeq" id="WP_307224642.1">
    <property type="nucleotide sequence ID" value="NZ_CP116940.1"/>
</dbReference>
<protein>
    <submittedName>
        <fullName evidence="1">Uncharacterized protein</fullName>
    </submittedName>
</protein>
<evidence type="ECO:0000313" key="2">
    <source>
        <dbReference type="Proteomes" id="UP001239167"/>
    </source>
</evidence>
<proteinExistence type="predicted"/>
<accession>A0ABT9Y9Q5</accession>
<name>A0ABT9Y9Q5_9FIRM</name>
<keyword evidence="2" id="KW-1185">Reference proteome</keyword>
<comment type="caution">
    <text evidence="1">The sequence shown here is derived from an EMBL/GenBank/DDBJ whole genome shotgun (WGS) entry which is preliminary data.</text>
</comment>
<organism evidence="1 2">
    <name type="scientific">Pectinatus haikarae</name>
    <dbReference type="NCBI Taxonomy" id="349096"/>
    <lineage>
        <taxon>Bacteria</taxon>
        <taxon>Bacillati</taxon>
        <taxon>Bacillota</taxon>
        <taxon>Negativicutes</taxon>
        <taxon>Selenomonadales</taxon>
        <taxon>Selenomonadaceae</taxon>
        <taxon>Pectinatus</taxon>
    </lineage>
</organism>
<dbReference type="Proteomes" id="UP001239167">
    <property type="component" value="Unassembled WGS sequence"/>
</dbReference>
<gene>
    <name evidence="1" type="ORF">J2S01_002086</name>
</gene>
<sequence length="92" mass="10161">MTTSLPAAAIEKTDRTVVADQPDNKDYQVGVYKINLKKNYYAGTGVGVNDGKVYIPVALRRNYDKDHAIELQANIDTQGKVDGGQIMWKVGF</sequence>
<dbReference type="EMBL" id="JAUSUE010000015">
    <property type="protein sequence ID" value="MDQ0204358.1"/>
    <property type="molecule type" value="Genomic_DNA"/>
</dbReference>
<reference evidence="1 2" key="1">
    <citation type="submission" date="2023-07" db="EMBL/GenBank/DDBJ databases">
        <title>Genomic Encyclopedia of Type Strains, Phase IV (KMG-IV): sequencing the most valuable type-strain genomes for metagenomic binning, comparative biology and taxonomic classification.</title>
        <authorList>
            <person name="Goeker M."/>
        </authorList>
    </citation>
    <scope>NUCLEOTIDE SEQUENCE [LARGE SCALE GENOMIC DNA]</scope>
    <source>
        <strain evidence="1 2">DSM 16980</strain>
    </source>
</reference>
<evidence type="ECO:0000313" key="1">
    <source>
        <dbReference type="EMBL" id="MDQ0204358.1"/>
    </source>
</evidence>